<dbReference type="Proteomes" id="UP001611339">
    <property type="component" value="Unassembled WGS sequence"/>
</dbReference>
<comment type="caution">
    <text evidence="3">The sequence shown here is derived from an EMBL/GenBank/DDBJ whole genome shotgun (WGS) entry which is preliminary data.</text>
</comment>
<feature type="domain" description="Helicase HerA-like C-terminal" evidence="2">
    <location>
        <begin position="39"/>
        <end position="536"/>
    </location>
</feature>
<organism evidence="3 4">
    <name type="scientific">Streptomyces litmocidini</name>
    <dbReference type="NCBI Taxonomy" id="67318"/>
    <lineage>
        <taxon>Bacteria</taxon>
        <taxon>Bacillati</taxon>
        <taxon>Actinomycetota</taxon>
        <taxon>Actinomycetes</taxon>
        <taxon>Kitasatosporales</taxon>
        <taxon>Streptomycetaceae</taxon>
        <taxon>Streptomyces</taxon>
    </lineage>
</organism>
<reference evidence="3 4" key="1">
    <citation type="submission" date="2024-10" db="EMBL/GenBank/DDBJ databases">
        <title>The Natural Products Discovery Center: Release of the First 8490 Sequenced Strains for Exploring Actinobacteria Biosynthetic Diversity.</title>
        <authorList>
            <person name="Kalkreuter E."/>
            <person name="Kautsar S.A."/>
            <person name="Yang D."/>
            <person name="Bader C.D."/>
            <person name="Teijaro C.N."/>
            <person name="Fluegel L."/>
            <person name="Davis C.M."/>
            <person name="Simpson J.R."/>
            <person name="Lauterbach L."/>
            <person name="Steele A.D."/>
            <person name="Gui C."/>
            <person name="Meng S."/>
            <person name="Li G."/>
            <person name="Viehrig K."/>
            <person name="Ye F."/>
            <person name="Su P."/>
            <person name="Kiefer A.F."/>
            <person name="Nichols A."/>
            <person name="Cepeda A.J."/>
            <person name="Yan W."/>
            <person name="Fan B."/>
            <person name="Jiang Y."/>
            <person name="Adhikari A."/>
            <person name="Zheng C.-J."/>
            <person name="Schuster L."/>
            <person name="Cowan T.M."/>
            <person name="Smanski M.J."/>
            <person name="Chevrette M.G."/>
            <person name="De Carvalho L.P.S."/>
            <person name="Shen B."/>
        </authorList>
    </citation>
    <scope>NUCLEOTIDE SEQUENCE [LARGE SCALE GENOMIC DNA]</scope>
    <source>
        <strain evidence="3 4">NPDC020602</strain>
    </source>
</reference>
<dbReference type="InterPro" id="IPR051162">
    <property type="entry name" value="T4SS_component"/>
</dbReference>
<dbReference type="SUPFAM" id="SSF52540">
    <property type="entry name" value="P-loop containing nucleoside triphosphate hydrolases"/>
    <property type="match status" value="1"/>
</dbReference>
<dbReference type="PANTHER" id="PTHR30121:SF6">
    <property type="entry name" value="SLR6007 PROTEIN"/>
    <property type="match status" value="1"/>
</dbReference>
<dbReference type="RefSeq" id="WP_398707872.1">
    <property type="nucleotide sequence ID" value="NZ_JBIRUI010000003.1"/>
</dbReference>
<accession>A0ABW7U5G6</accession>
<protein>
    <submittedName>
        <fullName evidence="3">Helicase HerA-like domain-containing protein</fullName>
    </submittedName>
</protein>
<name>A0ABW7U5G6_9ACTN</name>
<gene>
    <name evidence="3" type="ORF">ACH407_07825</name>
</gene>
<evidence type="ECO:0000313" key="4">
    <source>
        <dbReference type="Proteomes" id="UP001611339"/>
    </source>
</evidence>
<dbReference type="PANTHER" id="PTHR30121">
    <property type="entry name" value="UNCHARACTERIZED PROTEIN YJGR-RELATED"/>
    <property type="match status" value="1"/>
</dbReference>
<sequence length="536" mass="57106">MSVSEQPPDAEATRIAAGYAFDGPALELGALLWDGVCHPDARIRVPLPVLNRHGLVAGATGTGKTKTLQLIAEQLSANGVPVFLADIKGDVSGISAPGRDGERVRERAGQVGQEWRGRGFPCEFYGLGGTGPGVPVRATVTGFGPVLLSKVLRLNPTQEQSLGLIFHYADAKGLELVDLKDLRAVVAFLVSDTGKAELKGIGGLSTATAGVILRSITAFEQQGAGDFFGEPEFDTAELLRTAEDGRGIVSVLELPAVQDKPQLFSTFLMWMLADLFGDLPEVGDLEKPKLVFFFDEAHLLFSGASKAFLESITQTVRLIRSKGVGVFFVTQTPKDVPADVLAQLGHRVQHALRAFTPDDAKALKATVRTFPKSPYDLEEVLTGLGTGEAVVTVLSEEGAPTPVAATRLRAPESLMGPIDAAALDAAVKGSPLYGRYAEAVDRESAYEKLTAEQRAAEEAALRAAREKETEKETALRAAREKEGAARAPAPGDREEEPSLVEQVVGSGIFTSLARSVGTQLGREITRSLFGTARRRR</sequence>
<dbReference type="EMBL" id="JBIRUI010000003">
    <property type="protein sequence ID" value="MFI1713470.1"/>
    <property type="molecule type" value="Genomic_DNA"/>
</dbReference>
<evidence type="ECO:0000259" key="2">
    <source>
        <dbReference type="Pfam" id="PF05872"/>
    </source>
</evidence>
<feature type="compositionally biased region" description="Basic and acidic residues" evidence="1">
    <location>
        <begin position="464"/>
        <end position="484"/>
    </location>
</feature>
<keyword evidence="4" id="KW-1185">Reference proteome</keyword>
<dbReference type="Pfam" id="PF05872">
    <property type="entry name" value="HerA_C"/>
    <property type="match status" value="1"/>
</dbReference>
<dbReference type="Gene3D" id="3.40.50.300">
    <property type="entry name" value="P-loop containing nucleotide triphosphate hydrolases"/>
    <property type="match status" value="2"/>
</dbReference>
<dbReference type="InterPro" id="IPR033186">
    <property type="entry name" value="HerA_C"/>
</dbReference>
<dbReference type="InterPro" id="IPR027417">
    <property type="entry name" value="P-loop_NTPase"/>
</dbReference>
<proteinExistence type="predicted"/>
<evidence type="ECO:0000313" key="3">
    <source>
        <dbReference type="EMBL" id="MFI1713470.1"/>
    </source>
</evidence>
<evidence type="ECO:0000256" key="1">
    <source>
        <dbReference type="SAM" id="MobiDB-lite"/>
    </source>
</evidence>
<feature type="region of interest" description="Disordered" evidence="1">
    <location>
        <begin position="464"/>
        <end position="499"/>
    </location>
</feature>